<evidence type="ECO:0000313" key="2">
    <source>
        <dbReference type="Proteomes" id="UP000198999"/>
    </source>
</evidence>
<dbReference type="InterPro" id="IPR027056">
    <property type="entry name" value="Gluconate_2DH_su3"/>
</dbReference>
<dbReference type="STRING" id="419940.SAMN05421824_0869"/>
<gene>
    <name evidence="1" type="ORF">SAMN05421824_0869</name>
</gene>
<protein>
    <submittedName>
        <fullName evidence="1">Gluconate 2-dehydrogenase subunit 3</fullName>
    </submittedName>
</protein>
<accession>A0A1H9CCV1</accession>
<dbReference type="Pfam" id="PF13618">
    <property type="entry name" value="Gluconate_2-dh3"/>
    <property type="match status" value="1"/>
</dbReference>
<reference evidence="1 2" key="1">
    <citation type="submission" date="2016-10" db="EMBL/GenBank/DDBJ databases">
        <authorList>
            <person name="de Groot N.N."/>
        </authorList>
    </citation>
    <scope>NUCLEOTIDE SEQUENCE [LARGE SCALE GENOMIC DNA]</scope>
    <source>
        <strain evidence="1 2">DSM 21035</strain>
    </source>
</reference>
<dbReference type="AlphaFoldDB" id="A0A1H9CCV1"/>
<name>A0A1H9CCV1_9FLAO</name>
<dbReference type="EMBL" id="FOFN01000001">
    <property type="protein sequence ID" value="SEP98841.1"/>
    <property type="molecule type" value="Genomic_DNA"/>
</dbReference>
<evidence type="ECO:0000313" key="1">
    <source>
        <dbReference type="EMBL" id="SEP98841.1"/>
    </source>
</evidence>
<sequence>MERRTAIKNIVMSLGISVSASSVLSILESCTNNRAKFKPVFFNLNEKRLIDLLVDIILPRTSTLGGKDLNLTQFVDKICKHVLATQEQHFMKQGAEVFQSRLNDELNKTISNASAADLEVFVSSHFNTSKEKEIFSLLEQDFDTLNEAEKNNYQFFYFFKTAREFSLLGYFTSQSIVEDYLK</sequence>
<dbReference type="OrthoDB" id="6385145at2"/>
<organism evidence="1 2">
    <name type="scientific">Hyunsoonleella jejuensis</name>
    <dbReference type="NCBI Taxonomy" id="419940"/>
    <lineage>
        <taxon>Bacteria</taxon>
        <taxon>Pseudomonadati</taxon>
        <taxon>Bacteroidota</taxon>
        <taxon>Flavobacteriia</taxon>
        <taxon>Flavobacteriales</taxon>
        <taxon>Flavobacteriaceae</taxon>
    </lineage>
</organism>
<dbReference type="Proteomes" id="UP000198999">
    <property type="component" value="Unassembled WGS sequence"/>
</dbReference>
<keyword evidence="2" id="KW-1185">Reference proteome</keyword>
<dbReference type="RefSeq" id="WP_092575880.1">
    <property type="nucleotide sequence ID" value="NZ_FOFN01000001.1"/>
</dbReference>
<proteinExistence type="predicted"/>